<dbReference type="Proteomes" id="UP000034664">
    <property type="component" value="Unassembled WGS sequence"/>
</dbReference>
<dbReference type="InterPro" id="IPR007842">
    <property type="entry name" value="HEPN_dom"/>
</dbReference>
<evidence type="ECO:0000313" key="2">
    <source>
        <dbReference type="EMBL" id="KKR71948.1"/>
    </source>
</evidence>
<name>A0A0G0T4F9_9BACT</name>
<dbReference type="Gene3D" id="1.20.120.330">
    <property type="entry name" value="Nucleotidyltransferases domain 2"/>
    <property type="match status" value="1"/>
</dbReference>
<reference evidence="2 3" key="1">
    <citation type="journal article" date="2015" name="Nature">
        <title>rRNA introns, odd ribosomes, and small enigmatic genomes across a large radiation of phyla.</title>
        <authorList>
            <person name="Brown C.T."/>
            <person name="Hug L.A."/>
            <person name="Thomas B.C."/>
            <person name="Sharon I."/>
            <person name="Castelle C.J."/>
            <person name="Singh A."/>
            <person name="Wilkins M.J."/>
            <person name="Williams K.H."/>
            <person name="Banfield J.F."/>
        </authorList>
    </citation>
    <scope>NUCLEOTIDE SEQUENCE [LARGE SCALE GENOMIC DNA]</scope>
</reference>
<gene>
    <name evidence="2" type="ORF">UU14_C0015G0008</name>
</gene>
<organism evidence="2 3">
    <name type="scientific">Candidatus Roizmanbacteria bacterium GW2011_GWB1_40_7</name>
    <dbReference type="NCBI Taxonomy" id="1618482"/>
    <lineage>
        <taxon>Bacteria</taxon>
        <taxon>Candidatus Roizmaniibacteriota</taxon>
    </lineage>
</organism>
<protein>
    <recommendedName>
        <fullName evidence="1">HEPN domain-containing protein</fullName>
    </recommendedName>
</protein>
<dbReference type="Pfam" id="PF05168">
    <property type="entry name" value="HEPN"/>
    <property type="match status" value="1"/>
</dbReference>
<dbReference type="AlphaFoldDB" id="A0A0G0T4F9"/>
<proteinExistence type="predicted"/>
<feature type="domain" description="HEPN" evidence="1">
    <location>
        <begin position="19"/>
        <end position="142"/>
    </location>
</feature>
<comment type="caution">
    <text evidence="2">The sequence shown here is derived from an EMBL/GenBank/DDBJ whole genome shotgun (WGS) entry which is preliminary data.</text>
</comment>
<evidence type="ECO:0000313" key="3">
    <source>
        <dbReference type="Proteomes" id="UP000034664"/>
    </source>
</evidence>
<evidence type="ECO:0000259" key="1">
    <source>
        <dbReference type="Pfam" id="PF05168"/>
    </source>
</evidence>
<dbReference type="EMBL" id="LBZM01000015">
    <property type="protein sequence ID" value="KKR71948.1"/>
    <property type="molecule type" value="Genomic_DNA"/>
</dbReference>
<accession>A0A0G0T4F9</accession>
<sequence length="144" mass="16768">MFDIIQLMLTRNDLKKLSQLRLKEAKKLLIARHYSGSYYLAGYVIECALKAYIARKTRKSEFPDIDAVKASYTHNPENLIGAAGLKTQLNSKIKSEKSFQVKWTTVIQWSEKSRYEIHTKKEAEDLLTAIEDPKGVLKWIQKYW</sequence>